<dbReference type="Pfam" id="PF17874">
    <property type="entry name" value="TPR_MalT"/>
    <property type="match status" value="1"/>
</dbReference>
<evidence type="ECO:0000259" key="3">
    <source>
        <dbReference type="PROSITE" id="PS50887"/>
    </source>
</evidence>
<dbReference type="PANTHER" id="PTHR45138">
    <property type="entry name" value="REGULATORY COMPONENTS OF SENSORY TRANSDUCTION SYSTEM"/>
    <property type="match status" value="1"/>
</dbReference>
<dbReference type="Pfam" id="PF00990">
    <property type="entry name" value="GGDEF"/>
    <property type="match status" value="1"/>
</dbReference>
<proteinExistence type="predicted"/>
<dbReference type="InterPro" id="IPR019734">
    <property type="entry name" value="TPR_rpt"/>
</dbReference>
<sequence>MRIGTYINSLIEQAMSKAFEDPQFSFELALEAQQVAIELNLEVERGKALFQMAYACRVMSKHSEGLNYAFKALEIMKKEQHIQGIYRAKNIIGIIYFYYGDLTDALENFMSALDLVSETNDINLKTSILNNIGEVYREAGEYEKARVYYEQALSLALELDLKFNASAIYLNIGEVLYQEGKFEESNVFLEKGYLIVLDENRLLEQGEAETKIGRAFVAQGKYIAAKETFLSALDKLKSVNNKYYMVDLLMEMADLDVAVGLSPLRNLNEALDLSILSGIEKKIVKIYENISFYYEKKGDYKSALEYYKNFHLKQSELEASNLSKRLEILSVEFNYYKEKSENLKFKKLSEKLERDIDTYNKTLENVKAQNQSLLKESLYDELTEVYNRRGLEVSYQDLFTTMDEILGSVFIIDIDRFKNFNDTWGHVKGDECLKKITESLNKNISQGILARFGGEEFVVITQLKTLSEATNFAQQLRKSIESESIQAEKNADKVVTISIGGYLGKLTKDNLMKHIEEADKELYIAKENGRNCISVREEAK</sequence>
<dbReference type="InterPro" id="IPR029787">
    <property type="entry name" value="Nucleotide_cyclase"/>
</dbReference>
<feature type="domain" description="GGDEF" evidence="3">
    <location>
        <begin position="405"/>
        <end position="538"/>
    </location>
</feature>
<feature type="repeat" description="TPR" evidence="1">
    <location>
        <begin position="86"/>
        <end position="119"/>
    </location>
</feature>
<dbReference type="PROSITE" id="PS50293">
    <property type="entry name" value="TPR_REGION"/>
    <property type="match status" value="1"/>
</dbReference>
<accession>A0ABT6NBJ1</accession>
<dbReference type="NCBIfam" id="TIGR00254">
    <property type="entry name" value="GGDEF"/>
    <property type="match status" value="1"/>
</dbReference>
<dbReference type="CDD" id="cd01949">
    <property type="entry name" value="GGDEF"/>
    <property type="match status" value="1"/>
</dbReference>
<dbReference type="InterPro" id="IPR043128">
    <property type="entry name" value="Rev_trsase/Diguanyl_cyclase"/>
</dbReference>
<dbReference type="Proteomes" id="UP001158045">
    <property type="component" value="Unassembled WGS sequence"/>
</dbReference>
<dbReference type="InterPro" id="IPR011990">
    <property type="entry name" value="TPR-like_helical_dom_sf"/>
</dbReference>
<dbReference type="PANTHER" id="PTHR45138:SF9">
    <property type="entry name" value="DIGUANYLATE CYCLASE DGCM-RELATED"/>
    <property type="match status" value="1"/>
</dbReference>
<dbReference type="Gene3D" id="3.30.70.270">
    <property type="match status" value="1"/>
</dbReference>
<keyword evidence="4" id="KW-0808">Transferase</keyword>
<dbReference type="GO" id="GO:0052621">
    <property type="term" value="F:diguanylate cyclase activity"/>
    <property type="evidence" value="ECO:0007669"/>
    <property type="project" value="UniProtKB-EC"/>
</dbReference>
<dbReference type="PROSITE" id="PS50005">
    <property type="entry name" value="TPR"/>
    <property type="match status" value="2"/>
</dbReference>
<dbReference type="InterPro" id="IPR041617">
    <property type="entry name" value="TPR_MalT"/>
</dbReference>
<dbReference type="Pfam" id="PF13181">
    <property type="entry name" value="TPR_8"/>
    <property type="match status" value="1"/>
</dbReference>
<evidence type="ECO:0000313" key="4">
    <source>
        <dbReference type="EMBL" id="MDH8677795.1"/>
    </source>
</evidence>
<dbReference type="EMBL" id="JARYZI010000003">
    <property type="protein sequence ID" value="MDH8677795.1"/>
    <property type="molecule type" value="Genomic_DNA"/>
</dbReference>
<protein>
    <submittedName>
        <fullName evidence="4">Diguanylate cyclase</fullName>
        <ecNumber evidence="4">2.7.7.65</ecNumber>
    </submittedName>
</protein>
<dbReference type="RefSeq" id="WP_281093616.1">
    <property type="nucleotide sequence ID" value="NZ_JARYZI010000003.1"/>
</dbReference>
<keyword evidence="2" id="KW-0175">Coiled coil</keyword>
<gene>
    <name evidence="4" type="ORF">QE109_06530</name>
</gene>
<reference evidence="4 5" key="1">
    <citation type="submission" date="2023-04" db="EMBL/GenBank/DDBJ databases">
        <title>Fusibacter bizertensis strain WBS, isolated from littoral bottom sediments of the Arctic seas - biochemical and genomic analysis.</title>
        <authorList>
            <person name="Brioukhanov A.L."/>
        </authorList>
    </citation>
    <scope>NUCLEOTIDE SEQUENCE [LARGE SCALE GENOMIC DNA]</scope>
    <source>
        <strain evidence="4 5">WBS</strain>
    </source>
</reference>
<dbReference type="SMART" id="SM00028">
    <property type="entry name" value="TPR"/>
    <property type="match status" value="6"/>
</dbReference>
<keyword evidence="5" id="KW-1185">Reference proteome</keyword>
<evidence type="ECO:0000313" key="5">
    <source>
        <dbReference type="Proteomes" id="UP001158045"/>
    </source>
</evidence>
<dbReference type="InterPro" id="IPR050469">
    <property type="entry name" value="Diguanylate_Cyclase"/>
</dbReference>
<dbReference type="SUPFAM" id="SSF55073">
    <property type="entry name" value="Nucleotide cyclase"/>
    <property type="match status" value="1"/>
</dbReference>
<feature type="repeat" description="TPR" evidence="1">
    <location>
        <begin position="126"/>
        <end position="159"/>
    </location>
</feature>
<dbReference type="EC" id="2.7.7.65" evidence="4"/>
<keyword evidence="1" id="KW-0802">TPR repeat</keyword>
<dbReference type="Gene3D" id="1.25.40.10">
    <property type="entry name" value="Tetratricopeptide repeat domain"/>
    <property type="match status" value="2"/>
</dbReference>
<dbReference type="SUPFAM" id="SSF48452">
    <property type="entry name" value="TPR-like"/>
    <property type="match status" value="2"/>
</dbReference>
<evidence type="ECO:0000256" key="1">
    <source>
        <dbReference type="PROSITE-ProRule" id="PRU00339"/>
    </source>
</evidence>
<comment type="caution">
    <text evidence="4">The sequence shown here is derived from an EMBL/GenBank/DDBJ whole genome shotgun (WGS) entry which is preliminary data.</text>
</comment>
<organism evidence="4 5">
    <name type="scientific">Fusibacter bizertensis</name>
    <dbReference type="NCBI Taxonomy" id="1488331"/>
    <lineage>
        <taxon>Bacteria</taxon>
        <taxon>Bacillati</taxon>
        <taxon>Bacillota</taxon>
        <taxon>Clostridia</taxon>
        <taxon>Eubacteriales</taxon>
        <taxon>Eubacteriales Family XII. Incertae Sedis</taxon>
        <taxon>Fusibacter</taxon>
    </lineage>
</organism>
<keyword evidence="4" id="KW-0548">Nucleotidyltransferase</keyword>
<feature type="coiled-coil region" evidence="2">
    <location>
        <begin position="312"/>
        <end position="376"/>
    </location>
</feature>
<dbReference type="InterPro" id="IPR000160">
    <property type="entry name" value="GGDEF_dom"/>
</dbReference>
<dbReference type="PROSITE" id="PS50887">
    <property type="entry name" value="GGDEF"/>
    <property type="match status" value="1"/>
</dbReference>
<name>A0ABT6NBJ1_9FIRM</name>
<evidence type="ECO:0000256" key="2">
    <source>
        <dbReference type="SAM" id="Coils"/>
    </source>
</evidence>
<dbReference type="SMART" id="SM00267">
    <property type="entry name" value="GGDEF"/>
    <property type="match status" value="1"/>
</dbReference>